<keyword evidence="3" id="KW-1185">Reference proteome</keyword>
<reference evidence="2" key="1">
    <citation type="submission" date="2023-05" db="EMBL/GenBank/DDBJ databases">
        <title>Genome and transcriptome analyses reveal genes involved in the formation of fine ridges on petal epidermal cells in Hibiscus trionum.</title>
        <authorList>
            <person name="Koshimizu S."/>
            <person name="Masuda S."/>
            <person name="Ishii T."/>
            <person name="Shirasu K."/>
            <person name="Hoshino A."/>
            <person name="Arita M."/>
        </authorList>
    </citation>
    <scope>NUCLEOTIDE SEQUENCE</scope>
    <source>
        <strain evidence="2">Hamamatsu line</strain>
    </source>
</reference>
<organism evidence="2 3">
    <name type="scientific">Hibiscus trionum</name>
    <name type="common">Flower of an hour</name>
    <dbReference type="NCBI Taxonomy" id="183268"/>
    <lineage>
        <taxon>Eukaryota</taxon>
        <taxon>Viridiplantae</taxon>
        <taxon>Streptophyta</taxon>
        <taxon>Embryophyta</taxon>
        <taxon>Tracheophyta</taxon>
        <taxon>Spermatophyta</taxon>
        <taxon>Magnoliopsida</taxon>
        <taxon>eudicotyledons</taxon>
        <taxon>Gunneridae</taxon>
        <taxon>Pentapetalae</taxon>
        <taxon>rosids</taxon>
        <taxon>malvids</taxon>
        <taxon>Malvales</taxon>
        <taxon>Malvaceae</taxon>
        <taxon>Malvoideae</taxon>
        <taxon>Hibiscus</taxon>
    </lineage>
</organism>
<proteinExistence type="predicted"/>
<name>A0A9W7MAS7_HIBTR</name>
<gene>
    <name evidence="2" type="ORF">HRI_003125600</name>
</gene>
<protein>
    <submittedName>
        <fullName evidence="2">Uncharacterized protein</fullName>
    </submittedName>
</protein>
<dbReference type="EMBL" id="BSYR01000026">
    <property type="protein sequence ID" value="GMI94563.1"/>
    <property type="molecule type" value="Genomic_DNA"/>
</dbReference>
<dbReference type="AlphaFoldDB" id="A0A9W7MAS7"/>
<evidence type="ECO:0000256" key="1">
    <source>
        <dbReference type="SAM" id="MobiDB-lite"/>
    </source>
</evidence>
<dbReference type="Proteomes" id="UP001165190">
    <property type="component" value="Unassembled WGS sequence"/>
</dbReference>
<evidence type="ECO:0000313" key="2">
    <source>
        <dbReference type="EMBL" id="GMI94563.1"/>
    </source>
</evidence>
<feature type="compositionally biased region" description="Low complexity" evidence="1">
    <location>
        <begin position="75"/>
        <end position="84"/>
    </location>
</feature>
<comment type="caution">
    <text evidence="2">The sequence shown here is derived from an EMBL/GenBank/DDBJ whole genome shotgun (WGS) entry which is preliminary data.</text>
</comment>
<feature type="region of interest" description="Disordered" evidence="1">
    <location>
        <begin position="69"/>
        <end position="93"/>
    </location>
</feature>
<feature type="region of interest" description="Disordered" evidence="1">
    <location>
        <begin position="1"/>
        <end position="31"/>
    </location>
</feature>
<evidence type="ECO:0000313" key="3">
    <source>
        <dbReference type="Proteomes" id="UP001165190"/>
    </source>
</evidence>
<sequence>MVETTRSDPPVDVERETLSAATTPETQRRTLEDRVKALERMEDRMNALELQTIENKGYLERILDVLSKGADEMQSPPSKGGPSKEPGKIEGKRPVMVTIIDEQGRYSFNPT</sequence>
<accession>A0A9W7MAS7</accession>